<dbReference type="OrthoDB" id="2735536at2759"/>
<keyword evidence="1" id="KW-0560">Oxidoreductase</keyword>
<dbReference type="InterPro" id="IPR050425">
    <property type="entry name" value="NAD(P)_dehydrat-like"/>
</dbReference>
<comment type="similarity">
    <text evidence="2">Belongs to the NAD(P)-dependent epimerase/dehydratase family. Dihydroflavonol-4-reductase subfamily.</text>
</comment>
<dbReference type="GeneID" id="66102601"/>
<dbReference type="SUPFAM" id="SSF51735">
    <property type="entry name" value="NAD(P)-binding Rossmann-fold domains"/>
    <property type="match status" value="1"/>
</dbReference>
<feature type="domain" description="NAD-dependent epimerase/dehydratase" evidence="3">
    <location>
        <begin position="23"/>
        <end position="288"/>
    </location>
</feature>
<proteinExistence type="inferred from homology"/>
<dbReference type="InterPro" id="IPR001509">
    <property type="entry name" value="Epimerase_deHydtase"/>
</dbReference>
<gene>
    <name evidence="4" type="ORF">BT62DRAFT_268115</name>
</gene>
<accession>A0A9P7W3P6</accession>
<comment type="caution">
    <text evidence="4">The sequence shown here is derived from an EMBL/GenBank/DDBJ whole genome shotgun (WGS) entry which is preliminary data.</text>
</comment>
<protein>
    <submittedName>
        <fullName evidence="4">NAD-P-binding protein</fullName>
    </submittedName>
</protein>
<evidence type="ECO:0000256" key="1">
    <source>
        <dbReference type="ARBA" id="ARBA00023002"/>
    </source>
</evidence>
<evidence type="ECO:0000313" key="4">
    <source>
        <dbReference type="EMBL" id="KAG7451855.1"/>
    </source>
</evidence>
<dbReference type="InterPro" id="IPR036291">
    <property type="entry name" value="NAD(P)-bd_dom_sf"/>
</dbReference>
<dbReference type="AlphaFoldDB" id="A0A9P7W3P6"/>
<name>A0A9P7W3P6_9AGAR</name>
<keyword evidence="5" id="KW-1185">Reference proteome</keyword>
<evidence type="ECO:0000256" key="2">
    <source>
        <dbReference type="ARBA" id="ARBA00023445"/>
    </source>
</evidence>
<reference evidence="4" key="1">
    <citation type="submission" date="2020-11" db="EMBL/GenBank/DDBJ databases">
        <title>Adaptations for nitrogen fixation in a non-lichenized fungal sporocarp promotes dispersal by wood-feeding termites.</title>
        <authorList>
            <consortium name="DOE Joint Genome Institute"/>
            <person name="Koch R.A."/>
            <person name="Yoon G."/>
            <person name="Arayal U."/>
            <person name="Lail K."/>
            <person name="Amirebrahimi M."/>
            <person name="Labutti K."/>
            <person name="Lipzen A."/>
            <person name="Riley R."/>
            <person name="Barry K."/>
            <person name="Henrissat B."/>
            <person name="Grigoriev I.V."/>
            <person name="Herr J.R."/>
            <person name="Aime M.C."/>
        </authorList>
    </citation>
    <scope>NUCLEOTIDE SEQUENCE</scope>
    <source>
        <strain evidence="4">MCA 3950</strain>
    </source>
</reference>
<dbReference type="GO" id="GO:0016616">
    <property type="term" value="F:oxidoreductase activity, acting on the CH-OH group of donors, NAD or NADP as acceptor"/>
    <property type="evidence" value="ECO:0007669"/>
    <property type="project" value="TreeGrafter"/>
</dbReference>
<evidence type="ECO:0000313" key="5">
    <source>
        <dbReference type="Proteomes" id="UP000812287"/>
    </source>
</evidence>
<dbReference type="EMBL" id="MU250524">
    <property type="protein sequence ID" value="KAG7451855.1"/>
    <property type="molecule type" value="Genomic_DNA"/>
</dbReference>
<evidence type="ECO:0000259" key="3">
    <source>
        <dbReference type="Pfam" id="PF01370"/>
    </source>
</evidence>
<organism evidence="4 5">
    <name type="scientific">Guyanagaster necrorhizus</name>
    <dbReference type="NCBI Taxonomy" id="856835"/>
    <lineage>
        <taxon>Eukaryota</taxon>
        <taxon>Fungi</taxon>
        <taxon>Dikarya</taxon>
        <taxon>Basidiomycota</taxon>
        <taxon>Agaricomycotina</taxon>
        <taxon>Agaricomycetes</taxon>
        <taxon>Agaricomycetidae</taxon>
        <taxon>Agaricales</taxon>
        <taxon>Marasmiineae</taxon>
        <taxon>Physalacriaceae</taxon>
        <taxon>Guyanagaster</taxon>
    </lineage>
</organism>
<dbReference type="PANTHER" id="PTHR10366">
    <property type="entry name" value="NAD DEPENDENT EPIMERASE/DEHYDRATASE"/>
    <property type="match status" value="1"/>
</dbReference>
<dbReference type="Pfam" id="PF01370">
    <property type="entry name" value="Epimerase"/>
    <property type="match status" value="1"/>
</dbReference>
<dbReference type="Proteomes" id="UP000812287">
    <property type="component" value="Unassembled WGS sequence"/>
</dbReference>
<dbReference type="Gene3D" id="3.40.50.720">
    <property type="entry name" value="NAD(P)-binding Rossmann-like Domain"/>
    <property type="match status" value="1"/>
</dbReference>
<sequence>MHGIRQDDINNILDFIPDMHLSILISGVNGFIATEVALAFLEAGYHVRGTVRTQAKADAWLALPSFVPYAASGKLGCVLVGDIVAEGAFDQALEGIDYFIHTIAQLPDWRSGVSQDYEKSILIPNINGTVSALRSAAKSPKCKKVVTVSSIAAAADFSVHNHTEHITGESWNPRDYEYGKNAPHPLLAYTTSKKLADEAAWKFMKETKPHFALVNMLPCFVYGPTHGHDPFGINNGSNQWLAGPLFRADWNFQTTSGGPVLVDIRDLCTTFVRVVEKDEANGRRFVLGCSNVSIFPSDFVSIFAKEFPGRAHLLPSVPVDLVNTPVFTIDSSETERALGMKFRSPEETLIDTARWMIDNGGEQAWKGVETRY</sequence>
<dbReference type="RefSeq" id="XP_043045355.1">
    <property type="nucleotide sequence ID" value="XM_043180305.1"/>
</dbReference>
<dbReference type="PANTHER" id="PTHR10366:SF564">
    <property type="entry name" value="STEROL-4-ALPHA-CARBOXYLATE 3-DEHYDROGENASE, DECARBOXYLATING"/>
    <property type="match status" value="1"/>
</dbReference>